<dbReference type="InterPro" id="IPR002104">
    <property type="entry name" value="Integrase_catalytic"/>
</dbReference>
<gene>
    <name evidence="5" type="ORF">EHT87_11755</name>
</gene>
<dbReference type="EMBL" id="RQJP01000002">
    <property type="protein sequence ID" value="RRB15637.1"/>
    <property type="molecule type" value="Genomic_DNA"/>
</dbReference>
<comment type="similarity">
    <text evidence="1">Belongs to the 'phage' integrase family.</text>
</comment>
<evidence type="ECO:0000313" key="6">
    <source>
        <dbReference type="Proteomes" id="UP000274271"/>
    </source>
</evidence>
<dbReference type="AlphaFoldDB" id="A0A3P1CQN6"/>
<keyword evidence="6" id="KW-1185">Reference proteome</keyword>
<dbReference type="Gene3D" id="1.10.150.130">
    <property type="match status" value="1"/>
</dbReference>
<dbReference type="InterPro" id="IPR011010">
    <property type="entry name" value="DNA_brk_join_enz"/>
</dbReference>
<keyword evidence="3" id="KW-0233">DNA recombination</keyword>
<evidence type="ECO:0000313" key="5">
    <source>
        <dbReference type="EMBL" id="RRB15637.1"/>
    </source>
</evidence>
<dbReference type="InterPro" id="IPR010998">
    <property type="entry name" value="Integrase_recombinase_N"/>
</dbReference>
<dbReference type="CDD" id="cd01185">
    <property type="entry name" value="INTN1_C_like"/>
    <property type="match status" value="1"/>
</dbReference>
<accession>A0A3P1CQN6</accession>
<dbReference type="InterPro" id="IPR050090">
    <property type="entry name" value="Tyrosine_recombinase_XerCD"/>
</dbReference>
<dbReference type="InterPro" id="IPR013762">
    <property type="entry name" value="Integrase-like_cat_sf"/>
</dbReference>
<dbReference type="InterPro" id="IPR035386">
    <property type="entry name" value="Arm-DNA-bind_5"/>
</dbReference>
<dbReference type="InterPro" id="IPR025269">
    <property type="entry name" value="SAM-like_dom"/>
</dbReference>
<dbReference type="OrthoDB" id="9806835at2"/>
<evidence type="ECO:0000256" key="1">
    <source>
        <dbReference type="ARBA" id="ARBA00008857"/>
    </source>
</evidence>
<dbReference type="RefSeq" id="WP_124907236.1">
    <property type="nucleotide sequence ID" value="NZ_RQJP01000002.1"/>
</dbReference>
<dbReference type="Pfam" id="PF13102">
    <property type="entry name" value="Phage_int_SAM_5"/>
    <property type="match status" value="1"/>
</dbReference>
<proteinExistence type="inferred from homology"/>
<dbReference type="Proteomes" id="UP000274271">
    <property type="component" value="Unassembled WGS sequence"/>
</dbReference>
<dbReference type="Pfam" id="PF00589">
    <property type="entry name" value="Phage_integrase"/>
    <property type="match status" value="1"/>
</dbReference>
<organism evidence="5 6">
    <name type="scientific">Larkinella knui</name>
    <dbReference type="NCBI Taxonomy" id="2025310"/>
    <lineage>
        <taxon>Bacteria</taxon>
        <taxon>Pseudomonadati</taxon>
        <taxon>Bacteroidota</taxon>
        <taxon>Cytophagia</taxon>
        <taxon>Cytophagales</taxon>
        <taxon>Spirosomataceae</taxon>
        <taxon>Larkinella</taxon>
    </lineage>
</organism>
<dbReference type="SUPFAM" id="SSF56349">
    <property type="entry name" value="DNA breaking-rejoining enzymes"/>
    <property type="match status" value="1"/>
</dbReference>
<evidence type="ECO:0000256" key="3">
    <source>
        <dbReference type="ARBA" id="ARBA00023172"/>
    </source>
</evidence>
<dbReference type="PANTHER" id="PTHR30349:SF64">
    <property type="entry name" value="PROPHAGE INTEGRASE INTD-RELATED"/>
    <property type="match status" value="1"/>
</dbReference>
<protein>
    <submittedName>
        <fullName evidence="5">Site-specific integrase</fullName>
    </submittedName>
</protein>
<feature type="domain" description="Tyr recombinase" evidence="4">
    <location>
        <begin position="196"/>
        <end position="365"/>
    </location>
</feature>
<sequence length="373" mass="42401">MIKVKLRKKPISDGRSSLYLDFYPAIPHPDTGKPTRREFLGLYIFNKPKTIVDKDQNKETIGLAENIRAKRQLDVQLSAYGFLSDRQRKTCFVAYFKQQTSKRKGSNQDNWTSAQAYLEEFTGGTIKMSELTVKKCTEFREYLLSAPNRRNGDLLAINSALSYFNKFKSALKDAFSDGLLPIDLNAKVGSIKPEETSREFLTLEELQAVANTECSMPVMKVAALFSALTGLRFSDIENLTWGEVRDTAAGVYSIQFRQQKTQGVEFLPIPEQAYELLGPRGEPDSRVFPDLSYSAYHNQILKQWIKAAGITKDITFHCFRHTYATIQLTMGTDIYTVSKMLGHRGLKTTQIYAKIVDQKKQEATNRIKIIIKN</sequence>
<dbReference type="GO" id="GO:0006310">
    <property type="term" value="P:DNA recombination"/>
    <property type="evidence" value="ECO:0007669"/>
    <property type="project" value="UniProtKB-KW"/>
</dbReference>
<dbReference type="Pfam" id="PF17293">
    <property type="entry name" value="Arm-DNA-bind_5"/>
    <property type="match status" value="1"/>
</dbReference>
<dbReference type="GO" id="GO:0015074">
    <property type="term" value="P:DNA integration"/>
    <property type="evidence" value="ECO:0007669"/>
    <property type="project" value="InterPro"/>
</dbReference>
<evidence type="ECO:0000256" key="2">
    <source>
        <dbReference type="ARBA" id="ARBA00023125"/>
    </source>
</evidence>
<name>A0A3P1CQN6_9BACT</name>
<evidence type="ECO:0000259" key="4">
    <source>
        <dbReference type="PROSITE" id="PS51898"/>
    </source>
</evidence>
<dbReference type="PROSITE" id="PS51898">
    <property type="entry name" value="TYR_RECOMBINASE"/>
    <property type="match status" value="1"/>
</dbReference>
<dbReference type="PANTHER" id="PTHR30349">
    <property type="entry name" value="PHAGE INTEGRASE-RELATED"/>
    <property type="match status" value="1"/>
</dbReference>
<keyword evidence="2" id="KW-0238">DNA-binding</keyword>
<reference evidence="5 6" key="1">
    <citation type="submission" date="2018-11" db="EMBL/GenBank/DDBJ databases">
        <authorList>
            <person name="Zhou Z."/>
            <person name="Wang G."/>
        </authorList>
    </citation>
    <scope>NUCLEOTIDE SEQUENCE [LARGE SCALE GENOMIC DNA]</scope>
    <source>
        <strain evidence="5 6">KCTC42998</strain>
    </source>
</reference>
<dbReference type="Gene3D" id="1.10.443.10">
    <property type="entry name" value="Intergrase catalytic core"/>
    <property type="match status" value="1"/>
</dbReference>
<comment type="caution">
    <text evidence="5">The sequence shown here is derived from an EMBL/GenBank/DDBJ whole genome shotgun (WGS) entry which is preliminary data.</text>
</comment>
<dbReference type="GO" id="GO:0003677">
    <property type="term" value="F:DNA binding"/>
    <property type="evidence" value="ECO:0007669"/>
    <property type="project" value="UniProtKB-KW"/>
</dbReference>